<proteinExistence type="predicted"/>
<sequence length="106" mass="11761">MKEKRIKPGITELEEENNGRRKLFGDRRRRGGGGEEGVEEREDDAFFIPGVVPDNVYGDPPWFHLLIHKALNSALLTLPLTQQLSSAPTFASDHPVQQALPASADL</sequence>
<reference evidence="2" key="1">
    <citation type="journal article" date="2022" name="Mol. Ecol. Resour.">
        <title>The genomes of chicory, endive, great burdock and yacon provide insights into Asteraceae palaeo-polyploidization history and plant inulin production.</title>
        <authorList>
            <person name="Fan W."/>
            <person name="Wang S."/>
            <person name="Wang H."/>
            <person name="Wang A."/>
            <person name="Jiang F."/>
            <person name="Liu H."/>
            <person name="Zhao H."/>
            <person name="Xu D."/>
            <person name="Zhang Y."/>
        </authorList>
    </citation>
    <scope>NUCLEOTIDE SEQUENCE [LARGE SCALE GENOMIC DNA]</scope>
    <source>
        <strain evidence="2">cv. Niubang</strain>
    </source>
</reference>
<organism evidence="1 2">
    <name type="scientific">Arctium lappa</name>
    <name type="common">Greater burdock</name>
    <name type="synonym">Lappa major</name>
    <dbReference type="NCBI Taxonomy" id="4217"/>
    <lineage>
        <taxon>Eukaryota</taxon>
        <taxon>Viridiplantae</taxon>
        <taxon>Streptophyta</taxon>
        <taxon>Embryophyta</taxon>
        <taxon>Tracheophyta</taxon>
        <taxon>Spermatophyta</taxon>
        <taxon>Magnoliopsida</taxon>
        <taxon>eudicotyledons</taxon>
        <taxon>Gunneridae</taxon>
        <taxon>Pentapetalae</taxon>
        <taxon>asterids</taxon>
        <taxon>campanulids</taxon>
        <taxon>Asterales</taxon>
        <taxon>Asteraceae</taxon>
        <taxon>Carduoideae</taxon>
        <taxon>Cardueae</taxon>
        <taxon>Arctiinae</taxon>
        <taxon>Arctium</taxon>
    </lineage>
</organism>
<evidence type="ECO:0000313" key="1">
    <source>
        <dbReference type="EMBL" id="KAI3769746.1"/>
    </source>
</evidence>
<dbReference type="Proteomes" id="UP001055879">
    <property type="component" value="Linkage Group LG01"/>
</dbReference>
<dbReference type="EMBL" id="CM042047">
    <property type="protein sequence ID" value="KAI3769746.1"/>
    <property type="molecule type" value="Genomic_DNA"/>
</dbReference>
<keyword evidence="2" id="KW-1185">Reference proteome</keyword>
<accession>A0ACB9FFH5</accession>
<reference evidence="1 2" key="2">
    <citation type="journal article" date="2022" name="Mol. Ecol. Resour.">
        <title>The genomes of chicory, endive, great burdock and yacon provide insights into Asteraceae paleo-polyploidization history and plant inulin production.</title>
        <authorList>
            <person name="Fan W."/>
            <person name="Wang S."/>
            <person name="Wang H."/>
            <person name="Wang A."/>
            <person name="Jiang F."/>
            <person name="Liu H."/>
            <person name="Zhao H."/>
            <person name="Xu D."/>
            <person name="Zhang Y."/>
        </authorList>
    </citation>
    <scope>NUCLEOTIDE SEQUENCE [LARGE SCALE GENOMIC DNA]</scope>
    <source>
        <strain evidence="2">cv. Niubang</strain>
    </source>
</reference>
<comment type="caution">
    <text evidence="1">The sequence shown here is derived from an EMBL/GenBank/DDBJ whole genome shotgun (WGS) entry which is preliminary data.</text>
</comment>
<gene>
    <name evidence="1" type="ORF">L6452_00859</name>
</gene>
<evidence type="ECO:0000313" key="2">
    <source>
        <dbReference type="Proteomes" id="UP001055879"/>
    </source>
</evidence>
<protein>
    <submittedName>
        <fullName evidence="1">Uncharacterized protein</fullName>
    </submittedName>
</protein>
<name>A0ACB9FFH5_ARCLA</name>